<comment type="caution">
    <text evidence="1">The sequence shown here is derived from an EMBL/GenBank/DDBJ whole genome shotgun (WGS) entry which is preliminary data.</text>
</comment>
<dbReference type="EMBL" id="MU839033">
    <property type="protein sequence ID" value="KAK1762793.1"/>
    <property type="molecule type" value="Genomic_DNA"/>
</dbReference>
<evidence type="ECO:0000313" key="1">
    <source>
        <dbReference type="EMBL" id="KAK1762793.1"/>
    </source>
</evidence>
<protein>
    <submittedName>
        <fullName evidence="1">Uncharacterized protein</fullName>
    </submittedName>
</protein>
<dbReference type="Proteomes" id="UP001244011">
    <property type="component" value="Unassembled WGS sequence"/>
</dbReference>
<reference evidence="1" key="1">
    <citation type="submission" date="2023-06" db="EMBL/GenBank/DDBJ databases">
        <title>Genome-scale phylogeny and comparative genomics of the fungal order Sordariales.</title>
        <authorList>
            <consortium name="Lawrence Berkeley National Laboratory"/>
            <person name="Hensen N."/>
            <person name="Bonometti L."/>
            <person name="Westerberg I."/>
            <person name="Brannstrom I.O."/>
            <person name="Guillou S."/>
            <person name="Cros-Aarteil S."/>
            <person name="Calhoun S."/>
            <person name="Haridas S."/>
            <person name="Kuo A."/>
            <person name="Mondo S."/>
            <person name="Pangilinan J."/>
            <person name="Riley R."/>
            <person name="Labutti K."/>
            <person name="Andreopoulos B."/>
            <person name="Lipzen A."/>
            <person name="Chen C."/>
            <person name="Yanf M."/>
            <person name="Daum C."/>
            <person name="Ng V."/>
            <person name="Clum A."/>
            <person name="Steindorff A."/>
            <person name="Ohm R."/>
            <person name="Martin F."/>
            <person name="Silar P."/>
            <person name="Natvig D."/>
            <person name="Lalanne C."/>
            <person name="Gautier V."/>
            <person name="Ament-Velasquez S.L."/>
            <person name="Kruys A."/>
            <person name="Hutchinson M.I."/>
            <person name="Powell A.J."/>
            <person name="Barry K."/>
            <person name="Miller A.N."/>
            <person name="Grigoriev I.V."/>
            <person name="Debuchy R."/>
            <person name="Gladieux P."/>
            <person name="Thoren M.H."/>
            <person name="Johannesson H."/>
        </authorList>
    </citation>
    <scope>NUCLEOTIDE SEQUENCE</scope>
    <source>
        <strain evidence="1">8032-3</strain>
    </source>
</reference>
<proteinExistence type="predicted"/>
<dbReference type="AlphaFoldDB" id="A0AAJ0FGX3"/>
<dbReference type="GeneID" id="85315228"/>
<organism evidence="1 2">
    <name type="scientific">Phialemonium atrogriseum</name>
    <dbReference type="NCBI Taxonomy" id="1093897"/>
    <lineage>
        <taxon>Eukaryota</taxon>
        <taxon>Fungi</taxon>
        <taxon>Dikarya</taxon>
        <taxon>Ascomycota</taxon>
        <taxon>Pezizomycotina</taxon>
        <taxon>Sordariomycetes</taxon>
        <taxon>Sordariomycetidae</taxon>
        <taxon>Cephalothecales</taxon>
        <taxon>Cephalothecaceae</taxon>
        <taxon>Phialemonium</taxon>
    </lineage>
</organism>
<dbReference type="RefSeq" id="XP_060279006.1">
    <property type="nucleotide sequence ID" value="XM_060432041.1"/>
</dbReference>
<sequence length="106" mass="11458">MGSVDIQPLSKISAAGKSIIIEVAGLLLAKRLKLDNSVLDEMNYSCHGRTALYTSGYNHTLGYNAHEEFRGSVVLAKCFHVALRNDDSAIVSLLLKYDADSNAESA</sequence>
<accession>A0AAJ0FGX3</accession>
<gene>
    <name evidence="1" type="ORF">QBC33DRAFT_599640</name>
</gene>
<keyword evidence="2" id="KW-1185">Reference proteome</keyword>
<evidence type="ECO:0000313" key="2">
    <source>
        <dbReference type="Proteomes" id="UP001244011"/>
    </source>
</evidence>
<name>A0AAJ0FGX3_9PEZI</name>